<dbReference type="Proteomes" id="UP001595533">
    <property type="component" value="Unassembled WGS sequence"/>
</dbReference>
<evidence type="ECO:0000256" key="1">
    <source>
        <dbReference type="SAM" id="Phobius"/>
    </source>
</evidence>
<keyword evidence="1" id="KW-0812">Transmembrane</keyword>
<keyword evidence="1" id="KW-1133">Transmembrane helix</keyword>
<dbReference type="EMBL" id="JBHRTS010000001">
    <property type="protein sequence ID" value="MFC3192840.1"/>
    <property type="molecule type" value="Genomic_DNA"/>
</dbReference>
<accession>A0ABV7J451</accession>
<evidence type="ECO:0000313" key="2">
    <source>
        <dbReference type="EMBL" id="MFC3192840.1"/>
    </source>
</evidence>
<organism evidence="2 3">
    <name type="scientific">Marinicella sediminis</name>
    <dbReference type="NCBI Taxonomy" id="1792834"/>
    <lineage>
        <taxon>Bacteria</taxon>
        <taxon>Pseudomonadati</taxon>
        <taxon>Pseudomonadota</taxon>
        <taxon>Gammaproteobacteria</taxon>
        <taxon>Lysobacterales</taxon>
        <taxon>Marinicellaceae</taxon>
        <taxon>Marinicella</taxon>
    </lineage>
</organism>
<reference evidence="3" key="1">
    <citation type="journal article" date="2019" name="Int. J. Syst. Evol. Microbiol.">
        <title>The Global Catalogue of Microorganisms (GCM) 10K type strain sequencing project: providing services to taxonomists for standard genome sequencing and annotation.</title>
        <authorList>
            <consortium name="The Broad Institute Genomics Platform"/>
            <consortium name="The Broad Institute Genome Sequencing Center for Infectious Disease"/>
            <person name="Wu L."/>
            <person name="Ma J."/>
        </authorList>
    </citation>
    <scope>NUCLEOTIDE SEQUENCE [LARGE SCALE GENOMIC DNA]</scope>
    <source>
        <strain evidence="3">KCTC 42953</strain>
    </source>
</reference>
<keyword evidence="1" id="KW-0472">Membrane</keyword>
<name>A0ABV7J451_9GAMM</name>
<gene>
    <name evidence="2" type="ORF">ACFODZ_01175</name>
</gene>
<protein>
    <submittedName>
        <fullName evidence="2">Uncharacterized protein</fullName>
    </submittedName>
</protein>
<feature type="transmembrane region" description="Helical" evidence="1">
    <location>
        <begin position="47"/>
        <end position="74"/>
    </location>
</feature>
<evidence type="ECO:0000313" key="3">
    <source>
        <dbReference type="Proteomes" id="UP001595533"/>
    </source>
</evidence>
<keyword evidence="3" id="KW-1185">Reference proteome</keyword>
<dbReference type="RefSeq" id="WP_077409509.1">
    <property type="nucleotide sequence ID" value="NZ_JBHRTS010000001.1"/>
</dbReference>
<feature type="transmembrane region" description="Helical" evidence="1">
    <location>
        <begin position="94"/>
        <end position="112"/>
    </location>
</feature>
<sequence>MNTESATFKPGYCTPEDLPEPYCEHFARGTVKQLAGQFFPAATPNNVISMAVLLGLMYLLPTLFLLYSGLLAWYSRAPWLARISEDLSGSWGKQAVGLVILAVIVIGMAWMLRMSWLAWLRFNTWQTIKHSTPDSDHHGLLLDDQYLVFRHGEHFDEHCCGWVPKSSITGSRVKTIRHWFPKHSYDIQVVSLTYLSDDHNKELVIKERFGMSAVEMVNEIERWLKKGVQPDVAGQ</sequence>
<comment type="caution">
    <text evidence="2">The sequence shown here is derived from an EMBL/GenBank/DDBJ whole genome shotgun (WGS) entry which is preliminary data.</text>
</comment>
<proteinExistence type="predicted"/>